<keyword evidence="3" id="KW-0808">Transferase</keyword>
<dbReference type="InterPro" id="IPR041618">
    <property type="entry name" value="PKS_DE"/>
</dbReference>
<keyword evidence="1" id="KW-0596">Phosphopantetheine</keyword>
<keyword evidence="5" id="KW-0511">Multifunctional enzyme</keyword>
<evidence type="ECO:0000256" key="7">
    <source>
        <dbReference type="SAM" id="MobiDB-lite"/>
    </source>
</evidence>
<dbReference type="NCBIfam" id="NF045894">
    <property type="entry name" value="PKS_plus_SDR"/>
    <property type="match status" value="1"/>
</dbReference>
<feature type="region of interest" description="Disordered" evidence="7">
    <location>
        <begin position="104"/>
        <end position="138"/>
    </location>
</feature>
<dbReference type="Pfam" id="PF18369">
    <property type="entry name" value="PKS_DE"/>
    <property type="match status" value="1"/>
</dbReference>
<keyword evidence="6" id="KW-0012">Acyltransferase</keyword>
<dbReference type="InterPro" id="IPR001031">
    <property type="entry name" value="Thioesterase"/>
</dbReference>
<dbReference type="Pfam" id="PF00698">
    <property type="entry name" value="Acyl_transf_1"/>
    <property type="match status" value="1"/>
</dbReference>
<dbReference type="InterPro" id="IPR020802">
    <property type="entry name" value="TesA-like"/>
</dbReference>
<dbReference type="PROSITE" id="PS50075">
    <property type="entry name" value="CARRIER"/>
    <property type="match status" value="2"/>
</dbReference>
<protein>
    <submittedName>
        <fullName evidence="10">8,8a-deoxyoleandolide synthase</fullName>
    </submittedName>
</protein>
<proteinExistence type="predicted"/>
<gene>
    <name evidence="10" type="ORF">J2Z30_009534</name>
</gene>
<dbReference type="InterPro" id="IPR036736">
    <property type="entry name" value="ACP-like_sf"/>
</dbReference>
<dbReference type="Gene3D" id="3.40.47.10">
    <property type="match status" value="1"/>
</dbReference>
<evidence type="ECO:0000259" key="9">
    <source>
        <dbReference type="PROSITE" id="PS52004"/>
    </source>
</evidence>
<dbReference type="SMART" id="SM00827">
    <property type="entry name" value="PKS_AT"/>
    <property type="match status" value="1"/>
</dbReference>
<dbReference type="Proteomes" id="UP000756710">
    <property type="component" value="Unassembled WGS sequence"/>
</dbReference>
<dbReference type="PROSITE" id="PS00606">
    <property type="entry name" value="KS3_1"/>
    <property type="match status" value="1"/>
</dbReference>
<reference evidence="10 11" key="1">
    <citation type="submission" date="2021-03" db="EMBL/GenBank/DDBJ databases">
        <title>Genomic Encyclopedia of Type Strains, Phase IV (KMG-IV): sequencing the most valuable type-strain genomes for metagenomic binning, comparative biology and taxonomic classification.</title>
        <authorList>
            <person name="Goeker M."/>
        </authorList>
    </citation>
    <scope>NUCLEOTIDE SEQUENCE [LARGE SCALE GENOMIC DNA]</scope>
    <source>
        <strain evidence="10 11">DSM 41954</strain>
    </source>
</reference>
<evidence type="ECO:0000256" key="4">
    <source>
        <dbReference type="ARBA" id="ARBA00023194"/>
    </source>
</evidence>
<evidence type="ECO:0000256" key="2">
    <source>
        <dbReference type="ARBA" id="ARBA00022553"/>
    </source>
</evidence>
<dbReference type="Gene3D" id="3.30.70.3290">
    <property type="match status" value="1"/>
</dbReference>
<dbReference type="InterPro" id="IPR014030">
    <property type="entry name" value="Ketoacyl_synth_N"/>
</dbReference>
<evidence type="ECO:0000256" key="6">
    <source>
        <dbReference type="ARBA" id="ARBA00023315"/>
    </source>
</evidence>
<feature type="domain" description="Ketosynthase family 3 (KS3)" evidence="9">
    <location>
        <begin position="143"/>
        <end position="569"/>
    </location>
</feature>
<dbReference type="RefSeq" id="WP_345664697.1">
    <property type="nucleotide sequence ID" value="NZ_BAABDR010000079.1"/>
</dbReference>
<dbReference type="SUPFAM" id="SSF52151">
    <property type="entry name" value="FabD/lysophospholipase-like"/>
    <property type="match status" value="1"/>
</dbReference>
<dbReference type="Gene3D" id="6.10.140.1830">
    <property type="match status" value="1"/>
</dbReference>
<dbReference type="InterPro" id="IPR006162">
    <property type="entry name" value="Ppantetheine_attach_site"/>
</dbReference>
<dbReference type="InterPro" id="IPR018201">
    <property type="entry name" value="Ketoacyl_synth_AS"/>
</dbReference>
<feature type="domain" description="Carrier" evidence="8">
    <location>
        <begin position="25"/>
        <end position="100"/>
    </location>
</feature>
<dbReference type="SMART" id="SM00823">
    <property type="entry name" value="PKS_PP"/>
    <property type="match status" value="2"/>
</dbReference>
<dbReference type="Pfam" id="PF08659">
    <property type="entry name" value="KR"/>
    <property type="match status" value="1"/>
</dbReference>
<keyword evidence="2" id="KW-0597">Phosphoprotein</keyword>
<dbReference type="SMART" id="SM00822">
    <property type="entry name" value="PKS_KR"/>
    <property type="match status" value="1"/>
</dbReference>
<dbReference type="SUPFAM" id="SSF53474">
    <property type="entry name" value="alpha/beta-Hydrolases"/>
    <property type="match status" value="1"/>
</dbReference>
<evidence type="ECO:0000256" key="1">
    <source>
        <dbReference type="ARBA" id="ARBA00022450"/>
    </source>
</evidence>
<keyword evidence="11" id="KW-1185">Reference proteome</keyword>
<name>A0ABS4N8W4_9ACTN</name>
<dbReference type="InterPro" id="IPR014031">
    <property type="entry name" value="Ketoacyl_synth_C"/>
</dbReference>
<evidence type="ECO:0000259" key="8">
    <source>
        <dbReference type="PROSITE" id="PS50075"/>
    </source>
</evidence>
<evidence type="ECO:0000256" key="5">
    <source>
        <dbReference type="ARBA" id="ARBA00023268"/>
    </source>
</evidence>
<accession>A0ABS4N8W4</accession>
<dbReference type="Gene3D" id="3.40.50.1820">
    <property type="entry name" value="alpha/beta hydrolase"/>
    <property type="match status" value="1"/>
</dbReference>
<dbReference type="SMART" id="SM00824">
    <property type="entry name" value="PKS_TE"/>
    <property type="match status" value="1"/>
</dbReference>
<dbReference type="Pfam" id="PF16197">
    <property type="entry name" value="KAsynt_C_assoc"/>
    <property type="match status" value="1"/>
</dbReference>
<dbReference type="EMBL" id="JAGGLR010000042">
    <property type="protein sequence ID" value="MBP2068454.1"/>
    <property type="molecule type" value="Genomic_DNA"/>
</dbReference>
<dbReference type="InterPro" id="IPR001227">
    <property type="entry name" value="Ac_transferase_dom_sf"/>
</dbReference>
<sequence length="2016" mass="213329">MSRFGMTPDELRERLAPLPRHERLESLLGLVCSKVAEQRETGDARSIDAHTPFRALGLVRDKAAALLRSLTAATGVPLSSVAVFDHPDPAALAAHLLTRLTGAEEGAAEEEPAGEKRAEEKRAEEKRAERRPVVRDHTGGRAEDPIAIVGMACRFPAGITSPEELWEFLEQGGDAVTGFPVDREWDVAGIYHPDPEHMGTSYTRSGAFIGDVADFDADFFGISPREAVAMDPQQRLLLEVAWEAVERTGIAPHTLRGSSTGVFIGTNEQDYLSRFFQPPEESEGFLISGNAASVLSGRVSYVLGLQGPSVSVDTACSSSLVALHQACRSLRDGECDLALGGGVALMSSPGAFIDFARKRVHAADGRCKAYADTADGTGWGEGAGVLVLERLADARRAGHRVLALIRGTAVNQDGASNGLSAPNGPSQERVIRQALADGGLAPGQVDAVDGHGTGTPLGDTIEAQALLATYGRGRDGDRPLWLGSIKSNIGHTQAASGVAGLIKMVKAMEHRWLPKTLHADTPSRRVPWDSGAVRVLDSGRAWPEGEEPMRAGVSSFGVSGTNAHLVVEQPPVVTAAEPTTDADPAPATAVPWVLSARSADALREQAGRLRTTVARNTAASVTDIGAALATTRSPFTHRAVLVGSDRETFEDLLAAVERGETAENAVTGAARPGLGRPVFVFPGQGAQWTGMGADLLDWSPAFARALRAVDAAFAPLVTWSVEDILRQRPGAPSLDEPEVLQPVSFAVSVALAELWRAHGVEPAAVLGHSQGEVAAAVVAGALGLEDAALIMVLRTRALMRLLGNGAMAAVDLPLDEVERRIGDYDGEISVAAVNGPTQITVSGTPGAVDTLLEEVRAEGVRVRKIRGAAAAGHSAQVEALREELVSGLATVTPRATHVPFYSSVTGEPVDTARLDAGYWYDNARRTVRFDLAVRAAMAEGHTAFVEAGPHPLLTAAVQDLAFDAQVPAVAGGSLRRNEDGPMCFRRAAAEFYAAGVDVDWSTAFPDPPRIRVDLPTYPFQRRRFWLRAAAAGPAPAAGPPPAAADPARDSFWRAVEDEDLTALTGVLGMAGDGRAAALADVLPAMATWHRRHRTGDWRYRIAWEPLGPTRPDPAGDRGPWLVAVPAEHAEHAVTRAVVDAVRGHTETVLTLSVEAKDDRASLMDRIHDLLPGQPLSGAVSLLALDDDTPSETAPGVPAGTAHTAALMQALGDAGTDVPLWLITRGAVATGDGAPVTHPVQAQTWALGRVLALEHPDRWGGVIDLPAEPGPAAVRALTALLAGGDDDQLAVRDAGVFTRRLTRAADAAPGTAGWRPDPDGTVLITGGTGALAGHVATWLADQGAGHLMLAGRRGPEAPGVAERVAELRARGTEVTVVACDVRDRDAVRDLLAAVPGRHPLTAVVHCAGIGRLQALADTTPQDFSDVFAAKAEGARHLHELTEEMGISLDAFILFSAVSAVWGVGRQGHYGAANAYLLALAEHRRSRGLAATALAWTGWTGGGMAVEDASQETLRRHGLPDGAFDRLGMTKEEAAAETGELWGLRGIDPRTQLEVLRTALDRGDAVTVVADVDWERFTTGYASARRRPLLAGIPEARALMERLDAPAAEPTGEGDGSGAPQTPEDWQRGLTSVTPEEQRARVLELVRDRLAEVLGHGSPEDVDPDRPFLEMGLDSVSAVQLRNRLGTAVGLRLPATIAFNHPTPRELAGYVWSNVAPPAAEVDGAATEGTPAEAPAAAPTTASDDTLVQLYNYACAHGHVDEAVRMLHVAGQLRPTYSAPDEPASRPGPVRLAEGPDRPSLICLTPYVAPAGAHQYARFAAPFRGVRDLWALSHPGFAKGEPLPADLGTLFTTQARTVLDTAGDTPFVLLGYSSGGWVAHGTAARLEELGRPPAAVVMLDSFSLRHREDNRVFSTMMNQHHEREGDLEVPPEELTAMGRYLPMFHQWSDIPALSVPTLLVRAEEQAVLNPATGAVTPPPEHVDITVPTPGNHYSMMQEHAPRTAEAVRTWLADTFATR</sequence>
<dbReference type="InterPro" id="IPR014043">
    <property type="entry name" value="Acyl_transferase_dom"/>
</dbReference>
<dbReference type="SUPFAM" id="SSF53901">
    <property type="entry name" value="Thiolase-like"/>
    <property type="match status" value="1"/>
</dbReference>
<dbReference type="Gene3D" id="3.40.366.10">
    <property type="entry name" value="Malonyl-Coenzyme A Acyl Carrier Protein, domain 2"/>
    <property type="match status" value="1"/>
</dbReference>
<dbReference type="PANTHER" id="PTHR43775:SF51">
    <property type="entry name" value="INACTIVE PHENOLPHTHIOCEROL SYNTHESIS POLYKETIDE SYNTHASE TYPE I PKS1-RELATED"/>
    <property type="match status" value="1"/>
</dbReference>
<organism evidence="10 11">
    <name type="scientific">Streptomyces iranensis</name>
    <dbReference type="NCBI Taxonomy" id="576784"/>
    <lineage>
        <taxon>Bacteria</taxon>
        <taxon>Bacillati</taxon>
        <taxon>Actinomycetota</taxon>
        <taxon>Actinomycetes</taxon>
        <taxon>Kitasatosporales</taxon>
        <taxon>Streptomycetaceae</taxon>
        <taxon>Streptomyces</taxon>
        <taxon>Streptomyces violaceusniger group</taxon>
    </lineage>
</organism>
<dbReference type="InterPro" id="IPR029058">
    <property type="entry name" value="AB_hydrolase_fold"/>
</dbReference>
<feature type="domain" description="Carrier" evidence="8">
    <location>
        <begin position="1638"/>
        <end position="1713"/>
    </location>
</feature>
<dbReference type="Gene3D" id="3.40.50.720">
    <property type="entry name" value="NAD(P)-binding Rossmann-like Domain"/>
    <property type="match status" value="1"/>
</dbReference>
<dbReference type="SMART" id="SM00825">
    <property type="entry name" value="PKS_KS"/>
    <property type="match status" value="1"/>
</dbReference>
<dbReference type="PANTHER" id="PTHR43775">
    <property type="entry name" value="FATTY ACID SYNTHASE"/>
    <property type="match status" value="1"/>
</dbReference>
<feature type="compositionally biased region" description="Basic and acidic residues" evidence="7">
    <location>
        <begin position="113"/>
        <end position="138"/>
    </location>
</feature>
<comment type="caution">
    <text evidence="10">The sequence shown here is derived from an EMBL/GenBank/DDBJ whole genome shotgun (WGS) entry which is preliminary data.</text>
</comment>
<dbReference type="InterPro" id="IPR016035">
    <property type="entry name" value="Acyl_Trfase/lysoPLipase"/>
</dbReference>
<keyword evidence="4" id="KW-0045">Antibiotic biosynthesis</keyword>
<dbReference type="InterPro" id="IPR020841">
    <property type="entry name" value="PKS_Beta-ketoAc_synthase_dom"/>
</dbReference>
<dbReference type="CDD" id="cd00833">
    <property type="entry name" value="PKS"/>
    <property type="match status" value="1"/>
</dbReference>
<evidence type="ECO:0000313" key="10">
    <source>
        <dbReference type="EMBL" id="MBP2068454.1"/>
    </source>
</evidence>
<dbReference type="InterPro" id="IPR032821">
    <property type="entry name" value="PKS_assoc"/>
</dbReference>
<dbReference type="InterPro" id="IPR057326">
    <property type="entry name" value="KR_dom"/>
</dbReference>
<evidence type="ECO:0000256" key="3">
    <source>
        <dbReference type="ARBA" id="ARBA00022679"/>
    </source>
</evidence>
<dbReference type="Gene3D" id="1.10.1200.10">
    <property type="entry name" value="ACP-like"/>
    <property type="match status" value="2"/>
</dbReference>
<dbReference type="SUPFAM" id="SSF47336">
    <property type="entry name" value="ACP-like"/>
    <property type="match status" value="2"/>
</dbReference>
<dbReference type="Pfam" id="PF00975">
    <property type="entry name" value="Thioesterase"/>
    <property type="match status" value="1"/>
</dbReference>
<dbReference type="InterPro" id="IPR016036">
    <property type="entry name" value="Malonyl_transacylase_ACP-bd"/>
</dbReference>
<dbReference type="SMART" id="SM01294">
    <property type="entry name" value="PKS_PP_betabranch"/>
    <property type="match status" value="1"/>
</dbReference>
<dbReference type="InterPro" id="IPR009081">
    <property type="entry name" value="PP-bd_ACP"/>
</dbReference>
<dbReference type="Pfam" id="PF00109">
    <property type="entry name" value="ketoacyl-synt"/>
    <property type="match status" value="1"/>
</dbReference>
<dbReference type="InterPro" id="IPR016039">
    <property type="entry name" value="Thiolase-like"/>
</dbReference>
<dbReference type="InterPro" id="IPR050091">
    <property type="entry name" value="PKS_NRPS_Biosynth_Enz"/>
</dbReference>
<dbReference type="InterPro" id="IPR013968">
    <property type="entry name" value="PKS_KR"/>
</dbReference>
<dbReference type="InterPro" id="IPR036291">
    <property type="entry name" value="NAD(P)-bd_dom_sf"/>
</dbReference>
<dbReference type="Pfam" id="PF02801">
    <property type="entry name" value="Ketoacyl-synt_C"/>
    <property type="match status" value="1"/>
</dbReference>
<dbReference type="PROSITE" id="PS00012">
    <property type="entry name" value="PHOSPHOPANTETHEINE"/>
    <property type="match status" value="1"/>
</dbReference>
<evidence type="ECO:0000313" key="11">
    <source>
        <dbReference type="Proteomes" id="UP000756710"/>
    </source>
</evidence>
<dbReference type="SUPFAM" id="SSF55048">
    <property type="entry name" value="Probable ACP-binding domain of malonyl-CoA ACP transacylase"/>
    <property type="match status" value="1"/>
</dbReference>
<feature type="region of interest" description="Disordered" evidence="7">
    <location>
        <begin position="1605"/>
        <end position="1633"/>
    </location>
</feature>
<dbReference type="SUPFAM" id="SSF51735">
    <property type="entry name" value="NAD(P)-binding Rossmann-fold domains"/>
    <property type="match status" value="2"/>
</dbReference>
<dbReference type="Pfam" id="PF00550">
    <property type="entry name" value="PP-binding"/>
    <property type="match status" value="1"/>
</dbReference>
<dbReference type="CDD" id="cd08952">
    <property type="entry name" value="KR_1_SDR_x"/>
    <property type="match status" value="1"/>
</dbReference>
<dbReference type="InterPro" id="IPR020806">
    <property type="entry name" value="PKS_PP-bd"/>
</dbReference>
<dbReference type="PROSITE" id="PS52004">
    <property type="entry name" value="KS3_2"/>
    <property type="match status" value="1"/>
</dbReference>